<dbReference type="InterPro" id="IPR021799">
    <property type="entry name" value="PIN-like_prokaryotic"/>
</dbReference>
<dbReference type="AlphaFoldDB" id="A0A098E6E1"/>
<gene>
    <name evidence="1" type="ORF">MSIBF_A1490012</name>
</gene>
<sequence length="218" mass="25269">MGNLSGLFNILKRKDEEESRIESNKNEKEEINANFEDEGMKEIEKKIKYFDNKTRSKICIDGIALLLLTKTGIIEDAINFYNVVLTPLLEDEIERQKKDNEPEAHIILNLINAGKISVEKVYQNKDLKQYGLYDVELEIVSHFLNGNCNFILSDDALIRTNREILKLKVISTPAFVLNLFIQKMITQEHAIDAYIILRSEKWFNDCIIDECIRRVKSG</sequence>
<name>A0A098E6E1_9ZZZZ</name>
<organism evidence="1">
    <name type="scientific">groundwater metagenome</name>
    <dbReference type="NCBI Taxonomy" id="717931"/>
    <lineage>
        <taxon>unclassified sequences</taxon>
        <taxon>metagenomes</taxon>
        <taxon>ecological metagenomes</taxon>
    </lineage>
</organism>
<reference evidence="1" key="1">
    <citation type="submission" date="2014-09" db="EMBL/GenBank/DDBJ databases">
        <authorList>
            <person name="Probst J Alexander"/>
        </authorList>
    </citation>
    <scope>NUCLEOTIDE SEQUENCE</scope>
</reference>
<accession>A0A098E6E1</accession>
<dbReference type="Pfam" id="PF11848">
    <property type="entry name" value="DUF3368"/>
    <property type="match status" value="1"/>
</dbReference>
<proteinExistence type="predicted"/>
<protein>
    <submittedName>
        <fullName evidence="1">Uncharacterized protein</fullName>
    </submittedName>
</protein>
<evidence type="ECO:0000313" key="1">
    <source>
        <dbReference type="EMBL" id="CEG11513.1"/>
    </source>
</evidence>
<dbReference type="EMBL" id="CCXY01000056">
    <property type="protein sequence ID" value="CEG11513.1"/>
    <property type="molecule type" value="Genomic_DNA"/>
</dbReference>